<dbReference type="InterPro" id="IPR042114">
    <property type="entry name" value="GatB_C_1"/>
</dbReference>
<dbReference type="Gene3D" id="3.40.50.1170">
    <property type="entry name" value="L-asparaginase, N-terminal domain"/>
    <property type="match status" value="1"/>
</dbReference>
<dbReference type="InterPro" id="IPR023168">
    <property type="entry name" value="GatB_Yqey_C_2"/>
</dbReference>
<proteinExistence type="predicted"/>
<evidence type="ECO:0000313" key="10">
    <source>
        <dbReference type="Proteomes" id="UP000009223"/>
    </source>
</evidence>
<dbReference type="InterPro" id="IPR006075">
    <property type="entry name" value="Asn/Gln-tRNA_Trfase_suB/E_cat"/>
</dbReference>
<dbReference type="InterPro" id="IPR006034">
    <property type="entry name" value="Asparaginase/glutaminase-like"/>
</dbReference>
<sequence>MMPVYKTHISLEVRILLHTAALPAAVPGIKTFCACAAEGEKSSCPVCRGEKGAIPVLNPLAARKAYLLIRSLGCSIVKKAPYERNLNIPPIPQGSDGKPTIALSGLSITLGVDGALDILFHRRRKRIRITEVRLEEDAGRLTHSNRGKGGQPETRMDYSRAGMPSLRIRTAADFEIGEEAEVFLGELRRQIQYLEIMPGNPLPAWENVIRCNAYVAMAPYPENPVNFVKLRNLNSLNFVGKAVNTEMSRQEDIVLNGGTVVPESRLWNEAKNATEFFQNRPSDEKPRFVTEDLLPFIPGPDILEALDSFSVELPEARRNRMIAEYGLTQHQAEFVCDEKRRADYFEKTVSLGTVLPAPTLVGKLPADIPAKLPAESREAAQWMSSYIIKECNRLNLTIADSPLSPERFAEILRMLRDHRIHGSIAKQVVSAVLEDDRDPQELITERGWEQLTNRGDIKNIVTAIITANPQEVRRIREGDARPIQFLTGLIMKETGGMAEPTLVKDILREELSVSLVYVLSMGGAISGRVGEDGAVEAGDEQVLKELLSGDEFPVDASKVRFESIQVGRILSEEIVPSDWAILIETIADRLNSGTANGIVIAHGTDTLPYTAPLIYWLFADANAPIVFAASSTPPGASSEAKRTMKKAVALALGKSKGVYVVHGGKVLSPLNLKFEHIGVDGFRNWNMETPVFSGTSLLTGTLEADQYVLAQLLEDAINSMCVIRIYPGLRADYLVSLMDKGVKNFFLELYDTGTAGFREGPYSLKRAFTLGKRRGTHFYCSSQQEGIVDFTGYTSSRELWRVGAVPMGAYTTETAVARYLAASIIADSEEELTQLMDSAVFSAGEKDPV</sequence>
<dbReference type="GO" id="GO:0016884">
    <property type="term" value="F:carbon-nitrogen ligase activity, with glutamine as amido-N-donor"/>
    <property type="evidence" value="ECO:0007669"/>
    <property type="project" value="InterPro"/>
</dbReference>
<dbReference type="InterPro" id="IPR014746">
    <property type="entry name" value="Gln_synth/guanido_kin_cat_dom"/>
</dbReference>
<dbReference type="SUPFAM" id="SSF89095">
    <property type="entry name" value="GatB/YqeY motif"/>
    <property type="match status" value="1"/>
</dbReference>
<dbReference type="GO" id="GO:0006412">
    <property type="term" value="P:translation"/>
    <property type="evidence" value="ECO:0007669"/>
    <property type="project" value="UniProtKB-KW"/>
</dbReference>
<evidence type="ECO:0000313" key="9">
    <source>
        <dbReference type="EMBL" id="AEF83645.1"/>
    </source>
</evidence>
<feature type="binding site" evidence="6">
    <location>
        <begin position="604"/>
        <end position="605"/>
    </location>
    <ligand>
        <name>substrate</name>
    </ligand>
</feature>
<dbReference type="PIRSF" id="PIRSF001220">
    <property type="entry name" value="L-ASNase_gatD"/>
    <property type="match status" value="1"/>
</dbReference>
<keyword evidence="10" id="KW-1185">Reference proteome</keyword>
<evidence type="ECO:0000256" key="2">
    <source>
        <dbReference type="ARBA" id="ARBA00022741"/>
    </source>
</evidence>
<dbReference type="SUPFAM" id="SSF53774">
    <property type="entry name" value="Glutaminase/Asparaginase"/>
    <property type="match status" value="1"/>
</dbReference>
<dbReference type="InterPro" id="IPR003789">
    <property type="entry name" value="Asn/Gln_tRNA_amidoTrase-B-like"/>
</dbReference>
<dbReference type="GO" id="GO:0016740">
    <property type="term" value="F:transferase activity"/>
    <property type="evidence" value="ECO:0007669"/>
    <property type="project" value="UniProtKB-KW"/>
</dbReference>
<gene>
    <name evidence="9" type="ordered locus">TREPR_0665</name>
</gene>
<keyword evidence="4" id="KW-0648">Protein biosynthesis</keyword>
<dbReference type="SMART" id="SM00845">
    <property type="entry name" value="GatB_Yqey"/>
    <property type="match status" value="1"/>
</dbReference>
<dbReference type="Pfam" id="PF02637">
    <property type="entry name" value="GatB_Yqey"/>
    <property type="match status" value="1"/>
</dbReference>
<dbReference type="PROSITE" id="PS00917">
    <property type="entry name" value="ASN_GLN_ASE_2"/>
    <property type="match status" value="1"/>
</dbReference>
<keyword evidence="2" id="KW-0547">Nucleotide-binding</keyword>
<dbReference type="InterPro" id="IPR037152">
    <property type="entry name" value="L-asparaginase_N_sf"/>
</dbReference>
<dbReference type="GO" id="GO:0004067">
    <property type="term" value="F:asparaginase activity"/>
    <property type="evidence" value="ECO:0007669"/>
    <property type="project" value="UniProtKB-UniRule"/>
</dbReference>
<dbReference type="Proteomes" id="UP000009223">
    <property type="component" value="Chromosome"/>
</dbReference>
<dbReference type="HOGENOM" id="CLU_360130_0_0_12"/>
<dbReference type="PIRSF" id="PIRSF500176">
    <property type="entry name" value="L_ASNase"/>
    <property type="match status" value="1"/>
</dbReference>
<evidence type="ECO:0000256" key="7">
    <source>
        <dbReference type="PROSITE-ProRule" id="PRU10100"/>
    </source>
</evidence>
<dbReference type="Gene3D" id="1.10.150.380">
    <property type="entry name" value="GatB domain, N-terminal subdomain"/>
    <property type="match status" value="1"/>
</dbReference>
<dbReference type="PRINTS" id="PR00139">
    <property type="entry name" value="ASNGLNASE"/>
</dbReference>
<reference evidence="9 10" key="2">
    <citation type="journal article" date="2011" name="ISME J.">
        <title>RNA-seq reveals cooperative metabolic interactions between two termite-gut spirochete species in co-culture.</title>
        <authorList>
            <person name="Rosenthal A.Z."/>
            <person name="Matson E.G."/>
            <person name="Eldar A."/>
            <person name="Leadbetter J.R."/>
        </authorList>
    </citation>
    <scope>NUCLEOTIDE SEQUENCE [LARGE SCALE GENOMIC DNA]</scope>
    <source>
        <strain evidence="10">ATCC BAA-887 / DSM 12427 / ZAS-2</strain>
    </source>
</reference>
<evidence type="ECO:0000256" key="4">
    <source>
        <dbReference type="ARBA" id="ARBA00022917"/>
    </source>
</evidence>
<dbReference type="GO" id="GO:0005524">
    <property type="term" value="F:ATP binding"/>
    <property type="evidence" value="ECO:0007669"/>
    <property type="project" value="UniProtKB-KW"/>
</dbReference>
<keyword evidence="3" id="KW-0067">ATP-binding</keyword>
<dbReference type="InterPro" id="IPR017959">
    <property type="entry name" value="Asn/Gln-tRNA_amidoTrfase_suB/E"/>
</dbReference>
<dbReference type="PROSITE" id="PS51732">
    <property type="entry name" value="ASN_GLN_ASE_3"/>
    <property type="match status" value="1"/>
</dbReference>
<dbReference type="InterPro" id="IPR027474">
    <property type="entry name" value="L-asparaginase_N"/>
</dbReference>
<reference evidence="10" key="1">
    <citation type="submission" date="2009-12" db="EMBL/GenBank/DDBJ databases">
        <title>Complete sequence of Treponema primitia strain ZAS-2.</title>
        <authorList>
            <person name="Tetu S.G."/>
            <person name="Matson E."/>
            <person name="Ren Q."/>
            <person name="Seshadri R."/>
            <person name="Elbourne L."/>
            <person name="Hassan K.A."/>
            <person name="Durkin A."/>
            <person name="Radune D."/>
            <person name="Mohamoud Y."/>
            <person name="Shay R."/>
            <person name="Jin S."/>
            <person name="Zhang X."/>
            <person name="Lucey K."/>
            <person name="Ballor N.R."/>
            <person name="Ottesen E."/>
            <person name="Rosenthal R."/>
            <person name="Allen A."/>
            <person name="Leadbetter J.R."/>
            <person name="Paulsen I.T."/>
        </authorList>
    </citation>
    <scope>NUCLEOTIDE SEQUENCE [LARGE SCALE GENOMIC DNA]</scope>
    <source>
        <strain evidence="10">ATCC BAA-887 / DSM 12427 / ZAS-2</strain>
    </source>
</reference>
<dbReference type="Gene3D" id="3.40.50.40">
    <property type="match status" value="1"/>
</dbReference>
<dbReference type="PANTHER" id="PTHR11659">
    <property type="entry name" value="GLUTAMYL-TRNA GLN AMIDOTRANSFERASE SUBUNIT B MITOCHONDRIAL AND PROKARYOTIC PET112-RELATED"/>
    <property type="match status" value="1"/>
</dbReference>
<name>F5YK21_TREPZ</name>
<dbReference type="Gene3D" id="1.10.10.410">
    <property type="match status" value="1"/>
</dbReference>
<keyword evidence="9" id="KW-0808">Transferase</keyword>
<dbReference type="InterPro" id="IPR036152">
    <property type="entry name" value="Asp/glu_Ase-like_sf"/>
</dbReference>
<accession>F5YK21</accession>
<feature type="active site" evidence="7">
    <location>
        <position position="604"/>
    </location>
</feature>
<organism evidence="9 10">
    <name type="scientific">Treponema primitia (strain ATCC BAA-887 / DSM 12427 / ZAS-2)</name>
    <dbReference type="NCBI Taxonomy" id="545694"/>
    <lineage>
        <taxon>Bacteria</taxon>
        <taxon>Pseudomonadati</taxon>
        <taxon>Spirochaetota</taxon>
        <taxon>Spirochaetia</taxon>
        <taxon>Spirochaetales</taxon>
        <taxon>Treponemataceae</taxon>
        <taxon>Treponema</taxon>
    </lineage>
</organism>
<keyword evidence="1" id="KW-0436">Ligase</keyword>
<dbReference type="Pfam" id="PF02934">
    <property type="entry name" value="GatB_N"/>
    <property type="match status" value="1"/>
</dbReference>
<dbReference type="EMBL" id="CP001843">
    <property type="protein sequence ID" value="AEF83645.1"/>
    <property type="molecule type" value="Genomic_DNA"/>
</dbReference>
<dbReference type="KEGG" id="tpi:TREPR_0665"/>
<protein>
    <submittedName>
        <fullName evidence="9">Putative aspartyl/glutamyl-tRNA(Asn/Gln) amidotransferase subunit B (Asp/Glu-ADT subunit B)</fullName>
    </submittedName>
</protein>
<evidence type="ECO:0000259" key="8">
    <source>
        <dbReference type="SMART" id="SM00845"/>
    </source>
</evidence>
<dbReference type="InterPro" id="IPR018027">
    <property type="entry name" value="Asn/Gln_amidotransferase"/>
</dbReference>
<evidence type="ECO:0000256" key="6">
    <source>
        <dbReference type="PIRSR" id="PIRSR001220-2"/>
    </source>
</evidence>
<dbReference type="eggNOG" id="COG0064">
    <property type="taxonomic scope" value="Bacteria"/>
</dbReference>
<evidence type="ECO:0000256" key="3">
    <source>
        <dbReference type="ARBA" id="ARBA00022840"/>
    </source>
</evidence>
<evidence type="ECO:0000256" key="1">
    <source>
        <dbReference type="ARBA" id="ARBA00022598"/>
    </source>
</evidence>
<feature type="domain" description="Asn/Gln amidotransferase" evidence="8">
    <location>
        <begin position="343"/>
        <end position="511"/>
    </location>
</feature>
<dbReference type="SUPFAM" id="SSF55931">
    <property type="entry name" value="Glutamine synthetase/guanido kinase"/>
    <property type="match status" value="1"/>
</dbReference>
<dbReference type="SMART" id="SM00870">
    <property type="entry name" value="Asparaginase"/>
    <property type="match status" value="1"/>
</dbReference>
<dbReference type="InterPro" id="IPR027473">
    <property type="entry name" value="L-asparaginase_C"/>
</dbReference>
<dbReference type="AlphaFoldDB" id="F5YK21"/>
<feature type="binding site" evidence="6">
    <location>
        <position position="571"/>
    </location>
    <ligand>
        <name>substrate</name>
    </ligand>
</feature>
<evidence type="ECO:0000256" key="5">
    <source>
        <dbReference type="ARBA" id="ARBA00047913"/>
    </source>
</evidence>
<dbReference type="InterPro" id="IPR027475">
    <property type="entry name" value="Asparaginase/glutaminase_AS2"/>
</dbReference>
<dbReference type="STRING" id="545694.TREPR_0665"/>
<comment type="catalytic activity">
    <reaction evidence="5">
        <text>L-glutamyl-tRNA(Gln) + L-glutamine + ATP + H2O = L-glutaminyl-tRNA(Gln) + L-glutamate + ADP + phosphate + H(+)</text>
        <dbReference type="Rhea" id="RHEA:17521"/>
        <dbReference type="Rhea" id="RHEA-COMP:9681"/>
        <dbReference type="Rhea" id="RHEA-COMP:9684"/>
        <dbReference type="ChEBI" id="CHEBI:15377"/>
        <dbReference type="ChEBI" id="CHEBI:15378"/>
        <dbReference type="ChEBI" id="CHEBI:29985"/>
        <dbReference type="ChEBI" id="CHEBI:30616"/>
        <dbReference type="ChEBI" id="CHEBI:43474"/>
        <dbReference type="ChEBI" id="CHEBI:58359"/>
        <dbReference type="ChEBI" id="CHEBI:78520"/>
        <dbReference type="ChEBI" id="CHEBI:78521"/>
        <dbReference type="ChEBI" id="CHEBI:456216"/>
    </reaction>
</comment>
<dbReference type="Pfam" id="PF00710">
    <property type="entry name" value="Asparaginase"/>
    <property type="match status" value="1"/>
</dbReference>